<dbReference type="RefSeq" id="WP_209597683.1">
    <property type="nucleotide sequence ID" value="NZ_JAGJCF010000027.1"/>
</dbReference>
<evidence type="ECO:0000313" key="9">
    <source>
        <dbReference type="Proteomes" id="UP000678276"/>
    </source>
</evidence>
<dbReference type="PANTHER" id="PTHR18895">
    <property type="entry name" value="HEMK METHYLTRANSFERASE"/>
    <property type="match status" value="1"/>
</dbReference>
<comment type="similarity">
    <text evidence="5">Belongs to the protein N5-glutamine methyltransferase family. PrmC subfamily.</text>
</comment>
<name>A0ABS4BNS9_9HYPH</name>
<keyword evidence="9" id="KW-1185">Reference proteome</keyword>
<dbReference type="NCBIfam" id="TIGR00536">
    <property type="entry name" value="hemK_fam"/>
    <property type="match status" value="1"/>
</dbReference>
<dbReference type="GO" id="GO:0032259">
    <property type="term" value="P:methylation"/>
    <property type="evidence" value="ECO:0007669"/>
    <property type="project" value="UniProtKB-KW"/>
</dbReference>
<keyword evidence="2 5" id="KW-0808">Transferase</keyword>
<dbReference type="PROSITE" id="PS00092">
    <property type="entry name" value="N6_MTASE"/>
    <property type="match status" value="1"/>
</dbReference>
<dbReference type="EMBL" id="JAGJCF010000027">
    <property type="protein sequence ID" value="MBP0618187.1"/>
    <property type="molecule type" value="Genomic_DNA"/>
</dbReference>
<comment type="caution">
    <text evidence="5">Lacks conserved residue(s) required for the propagation of feature annotation.</text>
</comment>
<dbReference type="Pfam" id="PF05175">
    <property type="entry name" value="MTS"/>
    <property type="match status" value="1"/>
</dbReference>
<dbReference type="InterPro" id="IPR050320">
    <property type="entry name" value="N5-glutamine_MTase"/>
</dbReference>
<dbReference type="InterPro" id="IPR019874">
    <property type="entry name" value="RF_methyltr_PrmC"/>
</dbReference>
<feature type="binding site" evidence="5">
    <location>
        <position position="224"/>
    </location>
    <ligand>
        <name>S-adenosyl-L-methionine</name>
        <dbReference type="ChEBI" id="CHEBI:59789"/>
    </ligand>
</feature>
<dbReference type="Gene3D" id="3.40.50.150">
    <property type="entry name" value="Vaccinia Virus protein VP39"/>
    <property type="match status" value="1"/>
</dbReference>
<evidence type="ECO:0000256" key="2">
    <source>
        <dbReference type="ARBA" id="ARBA00022679"/>
    </source>
</evidence>
<feature type="binding site" evidence="5">
    <location>
        <begin position="158"/>
        <end position="162"/>
    </location>
    <ligand>
        <name>S-adenosyl-L-methionine</name>
        <dbReference type="ChEBI" id="CHEBI:59789"/>
    </ligand>
</feature>
<evidence type="ECO:0000259" key="7">
    <source>
        <dbReference type="Pfam" id="PF17827"/>
    </source>
</evidence>
<dbReference type="Proteomes" id="UP000678276">
    <property type="component" value="Unassembled WGS sequence"/>
</dbReference>
<feature type="domain" description="Release factor glutamine methyltransferase N-terminal" evidence="7">
    <location>
        <begin position="53"/>
        <end position="109"/>
    </location>
</feature>
<evidence type="ECO:0000259" key="6">
    <source>
        <dbReference type="Pfam" id="PF05175"/>
    </source>
</evidence>
<keyword evidence="3 5" id="KW-0949">S-adenosyl-L-methionine</keyword>
<evidence type="ECO:0000256" key="3">
    <source>
        <dbReference type="ARBA" id="ARBA00022691"/>
    </source>
</evidence>
<sequence length="331" mass="34334">MSGPADSDGGVSTSGLKAAERGGACLGELYDEGVRRLRQPDTGATSPCGAGLSPTPDLDARLLLAAVLGVTPSQIHRASARPVTRGEAEAFAGFLARRREGEPVHRIIGRRAFYEHEFELSPDTLEPRPETELLVDMARPFVDGAMAERGACLFADVGTGTGAIAVSLLALCPLAEAVAIDIAEGALVTARRNSEAAGVGPRFHPVLTDQLAGVCGPFDVIVSNPPYIPTNTIGELDVSVRRHDPMLALDGGPDGLAAYRAIAEDAGRVLRPGGAVIVEIGHGQAGDVETIFQASGFAAAGRSKDLAGIERVLVLTSGRQEPEAFAKPASF</sequence>
<dbReference type="HAMAP" id="MF_02126">
    <property type="entry name" value="RF_methyltr_PrmC"/>
    <property type="match status" value="1"/>
</dbReference>
<evidence type="ECO:0000256" key="4">
    <source>
        <dbReference type="ARBA" id="ARBA00048391"/>
    </source>
</evidence>
<dbReference type="EC" id="2.1.1.297" evidence="5"/>
<dbReference type="GO" id="GO:0102559">
    <property type="term" value="F:peptide chain release factor N(5)-glutamine methyltransferase activity"/>
    <property type="evidence" value="ECO:0007669"/>
    <property type="project" value="UniProtKB-EC"/>
</dbReference>
<feature type="binding site" evidence="5">
    <location>
        <position position="181"/>
    </location>
    <ligand>
        <name>S-adenosyl-L-methionine</name>
        <dbReference type="ChEBI" id="CHEBI:59789"/>
    </ligand>
</feature>
<evidence type="ECO:0000256" key="1">
    <source>
        <dbReference type="ARBA" id="ARBA00022603"/>
    </source>
</evidence>
<keyword evidence="1 5" id="KW-0489">Methyltransferase</keyword>
<feature type="binding site" evidence="5">
    <location>
        <begin position="224"/>
        <end position="227"/>
    </location>
    <ligand>
        <name>substrate</name>
    </ligand>
</feature>
<dbReference type="PANTHER" id="PTHR18895:SF74">
    <property type="entry name" value="MTRF1L RELEASE FACTOR GLUTAMINE METHYLTRANSFERASE"/>
    <property type="match status" value="1"/>
</dbReference>
<dbReference type="Gene3D" id="1.10.8.10">
    <property type="entry name" value="DNA helicase RuvA subunit, C-terminal domain"/>
    <property type="match status" value="1"/>
</dbReference>
<accession>A0ABS4BNS9</accession>
<feature type="domain" description="Methyltransferase small" evidence="6">
    <location>
        <begin position="154"/>
        <end position="227"/>
    </location>
</feature>
<comment type="caution">
    <text evidence="8">The sequence shown here is derived from an EMBL/GenBank/DDBJ whole genome shotgun (WGS) entry which is preliminary data.</text>
</comment>
<dbReference type="CDD" id="cd02440">
    <property type="entry name" value="AdoMet_MTases"/>
    <property type="match status" value="1"/>
</dbReference>
<evidence type="ECO:0000313" key="8">
    <source>
        <dbReference type="EMBL" id="MBP0618187.1"/>
    </source>
</evidence>
<comment type="function">
    <text evidence="5">Methylates the class 1 translation termination release factors RF1/PrfA and RF2/PrfB on the glutamine residue of the universally conserved GGQ motif.</text>
</comment>
<dbReference type="Pfam" id="PF17827">
    <property type="entry name" value="PrmC_N"/>
    <property type="match status" value="1"/>
</dbReference>
<dbReference type="InterPro" id="IPR002052">
    <property type="entry name" value="DNA_methylase_N6_adenine_CS"/>
</dbReference>
<proteinExistence type="inferred from homology"/>
<comment type="catalytic activity">
    <reaction evidence="4 5">
        <text>L-glutaminyl-[peptide chain release factor] + S-adenosyl-L-methionine = N(5)-methyl-L-glutaminyl-[peptide chain release factor] + S-adenosyl-L-homocysteine + H(+)</text>
        <dbReference type="Rhea" id="RHEA:42896"/>
        <dbReference type="Rhea" id="RHEA-COMP:10271"/>
        <dbReference type="Rhea" id="RHEA-COMP:10272"/>
        <dbReference type="ChEBI" id="CHEBI:15378"/>
        <dbReference type="ChEBI" id="CHEBI:30011"/>
        <dbReference type="ChEBI" id="CHEBI:57856"/>
        <dbReference type="ChEBI" id="CHEBI:59789"/>
        <dbReference type="ChEBI" id="CHEBI:61891"/>
        <dbReference type="EC" id="2.1.1.297"/>
    </reaction>
</comment>
<gene>
    <name evidence="5 8" type="primary">prmC</name>
    <name evidence="8" type="ORF">J6595_21615</name>
</gene>
<organism evidence="8 9">
    <name type="scientific">Jiella mangrovi</name>
    <dbReference type="NCBI Taxonomy" id="2821407"/>
    <lineage>
        <taxon>Bacteria</taxon>
        <taxon>Pseudomonadati</taxon>
        <taxon>Pseudomonadota</taxon>
        <taxon>Alphaproteobacteria</taxon>
        <taxon>Hyphomicrobiales</taxon>
        <taxon>Aurantimonadaceae</taxon>
        <taxon>Jiella</taxon>
    </lineage>
</organism>
<reference evidence="8 9" key="1">
    <citation type="submission" date="2021-04" db="EMBL/GenBank/DDBJ databases">
        <title>Whole genome sequence of Jiella sp. KSK16Y-1.</title>
        <authorList>
            <person name="Tuo L."/>
        </authorList>
    </citation>
    <scope>NUCLEOTIDE SEQUENCE [LARGE SCALE GENOMIC DNA]</scope>
    <source>
        <strain evidence="8 9">KSK16Y-1</strain>
    </source>
</reference>
<dbReference type="NCBIfam" id="TIGR03534">
    <property type="entry name" value="RF_mod_PrmC"/>
    <property type="match status" value="1"/>
</dbReference>
<evidence type="ECO:0000256" key="5">
    <source>
        <dbReference type="HAMAP-Rule" id="MF_02126"/>
    </source>
</evidence>
<dbReference type="InterPro" id="IPR029063">
    <property type="entry name" value="SAM-dependent_MTases_sf"/>
</dbReference>
<dbReference type="SUPFAM" id="SSF53335">
    <property type="entry name" value="S-adenosyl-L-methionine-dependent methyltransferases"/>
    <property type="match status" value="1"/>
</dbReference>
<dbReference type="InterPro" id="IPR040758">
    <property type="entry name" value="PrmC_N"/>
</dbReference>
<protein>
    <recommendedName>
        <fullName evidence="5">Release factor glutamine methyltransferase</fullName>
        <shortName evidence="5">RF MTase</shortName>
        <ecNumber evidence="5">2.1.1.297</ecNumber>
    </recommendedName>
    <alternativeName>
        <fullName evidence="5">N5-glutamine methyltransferase PrmC</fullName>
    </alternativeName>
    <alternativeName>
        <fullName evidence="5">Protein-(glutamine-N5) MTase PrmC</fullName>
    </alternativeName>
    <alternativeName>
        <fullName evidence="5">Protein-glutamine N-methyltransferase PrmC</fullName>
    </alternativeName>
</protein>
<dbReference type="InterPro" id="IPR007848">
    <property type="entry name" value="Small_mtfrase_dom"/>
</dbReference>
<dbReference type="InterPro" id="IPR004556">
    <property type="entry name" value="HemK-like"/>
</dbReference>